<dbReference type="RefSeq" id="WP_118927316.1">
    <property type="nucleotide sequence ID" value="NZ_QXGH01000027.1"/>
</dbReference>
<evidence type="ECO:0000313" key="2">
    <source>
        <dbReference type="Proteomes" id="UP000283644"/>
    </source>
</evidence>
<sequence length="89" mass="9846">MTSEAVTGEAWMRYALSRIRTLVDQPREDMSEDEFSIFTFAQNALAGGEPVIRSIERGPGVRLCRICLAEWNDAVPVDHVHGCPLSTAP</sequence>
<dbReference type="EMBL" id="QXGH01000027">
    <property type="protein sequence ID" value="RHW25013.1"/>
    <property type="molecule type" value="Genomic_DNA"/>
</dbReference>
<proteinExistence type="predicted"/>
<evidence type="ECO:0000313" key="1">
    <source>
        <dbReference type="EMBL" id="RHW25013.1"/>
    </source>
</evidence>
<organism evidence="1 2">
    <name type="scientific">Nocardioides immobilis</name>
    <dbReference type="NCBI Taxonomy" id="2049295"/>
    <lineage>
        <taxon>Bacteria</taxon>
        <taxon>Bacillati</taxon>
        <taxon>Actinomycetota</taxon>
        <taxon>Actinomycetes</taxon>
        <taxon>Propionibacteriales</taxon>
        <taxon>Nocardioidaceae</taxon>
        <taxon>Nocardioides</taxon>
    </lineage>
</organism>
<dbReference type="OrthoDB" id="5194165at2"/>
<keyword evidence="2" id="KW-1185">Reference proteome</keyword>
<dbReference type="Proteomes" id="UP000283644">
    <property type="component" value="Unassembled WGS sequence"/>
</dbReference>
<comment type="caution">
    <text evidence="1">The sequence shown here is derived from an EMBL/GenBank/DDBJ whole genome shotgun (WGS) entry which is preliminary data.</text>
</comment>
<accession>A0A417XXA9</accession>
<reference evidence="1 2" key="1">
    <citation type="submission" date="2018-09" db="EMBL/GenBank/DDBJ databases">
        <title>Genome sequencing of Nocardioides immobilis CCTCC AB 2017083 for comparison to Nocardioides silvaticus.</title>
        <authorList>
            <person name="Li C."/>
            <person name="Wang G."/>
        </authorList>
    </citation>
    <scope>NUCLEOTIDE SEQUENCE [LARGE SCALE GENOMIC DNA]</scope>
    <source>
        <strain evidence="1 2">CCTCC AB 2017083</strain>
    </source>
</reference>
<name>A0A417XXA9_9ACTN</name>
<gene>
    <name evidence="1" type="ORF">D0Z08_21465</name>
</gene>
<protein>
    <submittedName>
        <fullName evidence="1">Uncharacterized protein</fullName>
    </submittedName>
</protein>
<dbReference type="AlphaFoldDB" id="A0A417XXA9"/>